<proteinExistence type="predicted"/>
<feature type="transmembrane region" description="Helical" evidence="6">
    <location>
        <begin position="49"/>
        <end position="73"/>
    </location>
</feature>
<evidence type="ECO:0000256" key="3">
    <source>
        <dbReference type="ARBA" id="ARBA00022692"/>
    </source>
</evidence>
<protein>
    <submittedName>
        <fullName evidence="7">Phosphate:Na+ symporter</fullName>
    </submittedName>
</protein>
<keyword evidence="2" id="KW-1003">Cell membrane</keyword>
<feature type="transmembrane region" description="Helical" evidence="6">
    <location>
        <begin position="112"/>
        <end position="128"/>
    </location>
</feature>
<feature type="transmembrane region" description="Helical" evidence="6">
    <location>
        <begin position="85"/>
        <end position="106"/>
    </location>
</feature>
<keyword evidence="8" id="KW-1185">Reference proteome</keyword>
<dbReference type="GO" id="GO:0005886">
    <property type="term" value="C:plasma membrane"/>
    <property type="evidence" value="ECO:0007669"/>
    <property type="project" value="UniProtKB-SubCell"/>
</dbReference>
<feature type="transmembrane region" description="Helical" evidence="6">
    <location>
        <begin position="249"/>
        <end position="271"/>
    </location>
</feature>
<evidence type="ECO:0000256" key="4">
    <source>
        <dbReference type="ARBA" id="ARBA00022989"/>
    </source>
</evidence>
<organism evidence="7 8">
    <name type="scientific">Alkalimonas amylolytica</name>
    <dbReference type="NCBI Taxonomy" id="152573"/>
    <lineage>
        <taxon>Bacteria</taxon>
        <taxon>Pseudomonadati</taxon>
        <taxon>Pseudomonadota</taxon>
        <taxon>Gammaproteobacteria</taxon>
        <taxon>Alkalimonas</taxon>
    </lineage>
</organism>
<dbReference type="EMBL" id="FNRM01000001">
    <property type="protein sequence ID" value="SDZ93289.1"/>
    <property type="molecule type" value="Genomic_DNA"/>
</dbReference>
<evidence type="ECO:0000256" key="6">
    <source>
        <dbReference type="SAM" id="Phobius"/>
    </source>
</evidence>
<feature type="transmembrane region" description="Helical" evidence="6">
    <location>
        <begin position="193"/>
        <end position="210"/>
    </location>
</feature>
<dbReference type="NCBIfam" id="NF037997">
    <property type="entry name" value="Na_Pi_symport"/>
    <property type="match status" value="1"/>
</dbReference>
<gene>
    <name evidence="7" type="ORF">SAMN04488051_10165</name>
</gene>
<dbReference type="PANTHER" id="PTHR10010">
    <property type="entry name" value="SOLUTE CARRIER FAMILY 34 SODIUM PHOSPHATE , MEMBER 2-RELATED"/>
    <property type="match status" value="1"/>
</dbReference>
<reference evidence="7 8" key="1">
    <citation type="submission" date="2016-10" db="EMBL/GenBank/DDBJ databases">
        <authorList>
            <person name="de Groot N.N."/>
        </authorList>
    </citation>
    <scope>NUCLEOTIDE SEQUENCE [LARGE SCALE GENOMIC DNA]</scope>
    <source>
        <strain evidence="7 8">CGMCC 1.3430</strain>
    </source>
</reference>
<evidence type="ECO:0000313" key="7">
    <source>
        <dbReference type="EMBL" id="SDZ93289.1"/>
    </source>
</evidence>
<evidence type="ECO:0000256" key="5">
    <source>
        <dbReference type="ARBA" id="ARBA00023136"/>
    </source>
</evidence>
<feature type="transmembrane region" description="Helical" evidence="6">
    <location>
        <begin position="135"/>
        <end position="154"/>
    </location>
</feature>
<sequence length="537" mass="58429">MMTDGLMALGALGLILLGMEWMTLGLKKAAGNNLVTGLQRWTGKPVHGLVIGTAATVAVQSSTAVTVTTIGFVNANLLSLRNAAYVIYGSNVGTSFTGWFVALVGLQFKIDALALPLIGIGILLKSFVKQRAWQGSGQGLAGFGLMFLGIGLLKDSFDAAFVDIEFGWLVELGILGILLAVLIGTLLTTIMQASAAVIALVITAVASGVVPLSLGAAFVIGANLGTTSTALLSALTATAKAKRLAMLHLIFNVLTAVVALLLLQPLLWLLLWLQHQLFDVHHAAFSLALFHTLFNLLGVILMWPISDRLVLWLNGRFRRQPSDRLRMLDQSSLAIPALALKTLTMEQQQVLQQLCRLAGSVDRKPVEQSVLDELRQSQRTIAQFSSQLGQQPLQSDESDLLNALAKSQLRVELLLQMLPQLEHRFEHDRASIRVEAEFWRQLATLSLPAGAGQISGLYREISRWRAEQKQQLVAPEQLNAALHSGQGGEWLLRLAELRRFDHHLTKAMLGVAQIQQHYERQQAAVPTETESGELHAS</sequence>
<dbReference type="PANTHER" id="PTHR10010:SF46">
    <property type="entry name" value="SODIUM-DEPENDENT PHOSPHATE TRANSPORT PROTEIN 2B"/>
    <property type="match status" value="1"/>
</dbReference>
<evidence type="ECO:0000256" key="1">
    <source>
        <dbReference type="ARBA" id="ARBA00004651"/>
    </source>
</evidence>
<dbReference type="STRING" id="152573.SAMN04488051_10165"/>
<keyword evidence="4 6" id="KW-1133">Transmembrane helix</keyword>
<dbReference type="GO" id="GO:0044341">
    <property type="term" value="P:sodium-dependent phosphate transport"/>
    <property type="evidence" value="ECO:0007669"/>
    <property type="project" value="InterPro"/>
</dbReference>
<comment type="subcellular location">
    <subcellularLocation>
        <location evidence="1">Cell membrane</location>
        <topology evidence="1">Multi-pass membrane protein</topology>
    </subcellularLocation>
</comment>
<keyword evidence="5 6" id="KW-0472">Membrane</keyword>
<dbReference type="GO" id="GO:0005436">
    <property type="term" value="F:sodium:phosphate symporter activity"/>
    <property type="evidence" value="ECO:0007669"/>
    <property type="project" value="InterPro"/>
</dbReference>
<dbReference type="AlphaFoldDB" id="A0A1H3X1L9"/>
<accession>A0A1H3X1L9</accession>
<evidence type="ECO:0000256" key="2">
    <source>
        <dbReference type="ARBA" id="ARBA00022475"/>
    </source>
</evidence>
<dbReference type="InterPro" id="IPR003841">
    <property type="entry name" value="Na/Pi_transpt"/>
</dbReference>
<dbReference type="RefSeq" id="WP_091337824.1">
    <property type="nucleotide sequence ID" value="NZ_FNRM01000001.1"/>
</dbReference>
<feature type="transmembrane region" description="Helical" evidence="6">
    <location>
        <begin position="166"/>
        <end position="186"/>
    </location>
</feature>
<dbReference type="Proteomes" id="UP000198773">
    <property type="component" value="Unassembled WGS sequence"/>
</dbReference>
<evidence type="ECO:0000313" key="8">
    <source>
        <dbReference type="Proteomes" id="UP000198773"/>
    </source>
</evidence>
<keyword evidence="3 6" id="KW-0812">Transmembrane</keyword>
<dbReference type="OrthoDB" id="9763003at2"/>
<name>A0A1H3X1L9_ALKAM</name>
<feature type="transmembrane region" description="Helical" evidence="6">
    <location>
        <begin position="283"/>
        <end position="303"/>
    </location>
</feature>
<dbReference type="Pfam" id="PF02690">
    <property type="entry name" value="Na_Pi_cotrans"/>
    <property type="match status" value="2"/>
</dbReference>